<dbReference type="GO" id="GO:0003730">
    <property type="term" value="F:mRNA 3'-UTR binding"/>
    <property type="evidence" value="ECO:0007669"/>
    <property type="project" value="TreeGrafter"/>
</dbReference>
<feature type="compositionally biased region" description="Basic and acidic residues" evidence="3">
    <location>
        <begin position="977"/>
        <end position="992"/>
    </location>
</feature>
<dbReference type="SUPFAM" id="SSF46785">
    <property type="entry name" value="Winged helix' DNA-binding domain"/>
    <property type="match status" value="1"/>
</dbReference>
<feature type="region of interest" description="Disordered" evidence="3">
    <location>
        <begin position="881"/>
        <end position="908"/>
    </location>
</feature>
<dbReference type="InterPro" id="IPR036390">
    <property type="entry name" value="WH_DNA-bd_sf"/>
</dbReference>
<keyword evidence="1 2" id="KW-0694">RNA-binding</keyword>
<dbReference type="InterPro" id="IPR045180">
    <property type="entry name" value="La_dom_prot"/>
</dbReference>
<dbReference type="InterPro" id="IPR006630">
    <property type="entry name" value="La_HTH"/>
</dbReference>
<dbReference type="PANTHER" id="PTHR22792">
    <property type="entry name" value="LUPUS LA PROTEIN-RELATED"/>
    <property type="match status" value="1"/>
</dbReference>
<keyword evidence="6" id="KW-1185">Reference proteome</keyword>
<dbReference type="InterPro" id="IPR036388">
    <property type="entry name" value="WH-like_DNA-bd_sf"/>
</dbReference>
<evidence type="ECO:0000256" key="2">
    <source>
        <dbReference type="PROSITE-ProRule" id="PRU00332"/>
    </source>
</evidence>
<dbReference type="GO" id="GO:0005829">
    <property type="term" value="C:cytosol"/>
    <property type="evidence" value="ECO:0007669"/>
    <property type="project" value="TreeGrafter"/>
</dbReference>
<dbReference type="OrthoDB" id="10046764at2759"/>
<evidence type="ECO:0000313" key="5">
    <source>
        <dbReference type="EMBL" id="TUF37117.1"/>
    </source>
</evidence>
<dbReference type="CDD" id="cd08036">
    <property type="entry name" value="LARP_5"/>
    <property type="match status" value="1"/>
</dbReference>
<dbReference type="GO" id="GO:0045727">
    <property type="term" value="P:positive regulation of translation"/>
    <property type="evidence" value="ECO:0007669"/>
    <property type="project" value="TreeGrafter"/>
</dbReference>
<evidence type="ECO:0000313" key="6">
    <source>
        <dbReference type="Proteomes" id="UP000319801"/>
    </source>
</evidence>
<feature type="region of interest" description="Disordered" evidence="3">
    <location>
        <begin position="391"/>
        <end position="433"/>
    </location>
</feature>
<feature type="compositionally biased region" description="Basic and acidic residues" evidence="3">
    <location>
        <begin position="395"/>
        <end position="423"/>
    </location>
</feature>
<evidence type="ECO:0000256" key="3">
    <source>
        <dbReference type="SAM" id="MobiDB-lite"/>
    </source>
</evidence>
<accession>A0A556VWN0</accession>
<evidence type="ECO:0000259" key="4">
    <source>
        <dbReference type="PROSITE" id="PS50961"/>
    </source>
</evidence>
<dbReference type="PANTHER" id="PTHR22792:SF43">
    <property type="entry name" value="LA-RELATED PROTEIN 4B"/>
    <property type="match status" value="1"/>
</dbReference>
<sequence>MGCCFSKELNPSPVSERASLLQTTITESCSIPDVKQYSSMTELAEEEQADYTHINRSLDVRSNSASTDLSESLSSISKRSSSVQDQAAVWDEFKVDSGNKLLGNISKVSNSPKETAVLNSVKRRIAENAVKRANWFCEIDLSQHPDSICKSSGENRANTLEPHHDHVRTMCSSNTVSLAVPTVSGIDCATDRATDHTTDFPNKYLYDDLLDSEKNGSDCLTLECSMKRKTQSFYSICSIDAGDLGSEQEPSAATDSAAFDQTVLLPSNKTKFIISPLTNNAAGETSKGTRERQELENLSEDLLVEMLPIIKTHGLPDLVGVFCDVKMSEKHDSVPLDNSENSGDKLDKTAEETIPDLLERSDHKNMDFLCHTPVDTDTELVARTDMSCRLQYSETQKHRPSADSSESKMTDEDNQDHLSEHVDGTVTDSEVSRTWHKLVPPSVTQNILQITGDKLSSLVSSSLQGDQKTRVFNTESSFQDTDALHLHAKSCVASTKDNVSKQSKSFYSKSEITTTHPAPRAKAKIQNPESLTSTNKSEREQGVLNMVSELFATSVVNGDCVEDGDCSRFLSVWAGEPALKSAWQNRLCEDELMERDGQEEDKADSALDLERVRVFSAAYPYSLLGSNGVCVWDWQNANMQLEPNRVSDLNPNAKAWASNNPNPEACGLSFTPCLQSWGDSSDTGITGSQAFTPNDDDCEKWCKETQAAVSAGLPSEEPLDMETADSQLSCGLQQDPNIMVSDGSDSSKQLDDLREQLKATLEFCLSRENLANDMYLISQMDSDQYVPIVTVANLDQIKKLSADVHLIADILKTLPLVQVDKCGEKVRPNQNRCIVILREVPEATPIEVNIRFSSSLWEQVGSGRMDMNGADYSPVMGRGRRNGYGYKKRRDDKFTKKPPHSTLPNLDAENHGPCLLNLHLTEPETPGSVIRGAETRRLSAESGSWEDDAWRVAALVIVSRLDPAAQTLRLESGPADDCTRRSEIDVNSRCEG</sequence>
<dbReference type="EMBL" id="VCAZ01000356">
    <property type="protein sequence ID" value="TUF37117.1"/>
    <property type="molecule type" value="Genomic_DNA"/>
</dbReference>
<evidence type="ECO:0000256" key="1">
    <source>
        <dbReference type="ARBA" id="ARBA00022884"/>
    </source>
</evidence>
<dbReference type="Proteomes" id="UP000319801">
    <property type="component" value="Unassembled WGS sequence"/>
</dbReference>
<comment type="caution">
    <text evidence="5">The sequence shown here is derived from an EMBL/GenBank/DDBJ whole genome shotgun (WGS) entry which is preliminary data.</text>
</comment>
<proteinExistence type="predicted"/>
<protein>
    <submittedName>
        <fullName evidence="5">La-related protein 4B</fullName>
    </submittedName>
</protein>
<dbReference type="Gene3D" id="1.10.10.10">
    <property type="entry name" value="Winged helix-like DNA-binding domain superfamily/Winged helix DNA-binding domain"/>
    <property type="match status" value="1"/>
</dbReference>
<feature type="region of interest" description="Disordered" evidence="3">
    <location>
        <begin position="973"/>
        <end position="992"/>
    </location>
</feature>
<dbReference type="SMART" id="SM00715">
    <property type="entry name" value="LA"/>
    <property type="match status" value="1"/>
</dbReference>
<feature type="region of interest" description="Disordered" evidence="3">
    <location>
        <begin position="508"/>
        <end position="539"/>
    </location>
</feature>
<dbReference type="AlphaFoldDB" id="A0A556VWN0"/>
<dbReference type="GO" id="GO:0010494">
    <property type="term" value="C:cytoplasmic stress granule"/>
    <property type="evidence" value="ECO:0007669"/>
    <property type="project" value="TreeGrafter"/>
</dbReference>
<name>A0A556VWN0_BAGYA</name>
<organism evidence="5 6">
    <name type="scientific">Bagarius yarrelli</name>
    <name type="common">Goonch</name>
    <name type="synonym">Bagrus yarrelli</name>
    <dbReference type="NCBI Taxonomy" id="175774"/>
    <lineage>
        <taxon>Eukaryota</taxon>
        <taxon>Metazoa</taxon>
        <taxon>Chordata</taxon>
        <taxon>Craniata</taxon>
        <taxon>Vertebrata</taxon>
        <taxon>Euteleostomi</taxon>
        <taxon>Actinopterygii</taxon>
        <taxon>Neopterygii</taxon>
        <taxon>Teleostei</taxon>
        <taxon>Ostariophysi</taxon>
        <taxon>Siluriformes</taxon>
        <taxon>Sisoridae</taxon>
        <taxon>Sisorinae</taxon>
        <taxon>Bagarius</taxon>
    </lineage>
</organism>
<dbReference type="PROSITE" id="PS50961">
    <property type="entry name" value="HTH_LA"/>
    <property type="match status" value="1"/>
</dbReference>
<feature type="domain" description="HTH La-type RNA-binding" evidence="4">
    <location>
        <begin position="747"/>
        <end position="836"/>
    </location>
</feature>
<reference evidence="5 6" key="1">
    <citation type="journal article" date="2019" name="Genome Biol. Evol.">
        <title>Whole-Genome Sequencing of the Giant Devil Catfish, Bagarius yarrelli.</title>
        <authorList>
            <person name="Jiang W."/>
            <person name="Lv Y."/>
            <person name="Cheng L."/>
            <person name="Yang K."/>
            <person name="Chao B."/>
            <person name="Wang X."/>
            <person name="Li Y."/>
            <person name="Pan X."/>
            <person name="You X."/>
            <person name="Zhang Y."/>
            <person name="Yang J."/>
            <person name="Li J."/>
            <person name="Zhang X."/>
            <person name="Liu S."/>
            <person name="Sun C."/>
            <person name="Yang J."/>
            <person name="Shi Q."/>
        </authorList>
    </citation>
    <scope>NUCLEOTIDE SEQUENCE [LARGE SCALE GENOMIC DNA]</scope>
    <source>
        <strain evidence="5">JWS20170419001</strain>
        <tissue evidence="5">Muscle</tissue>
    </source>
</reference>
<dbReference type="Pfam" id="PF05383">
    <property type="entry name" value="La"/>
    <property type="match status" value="1"/>
</dbReference>
<gene>
    <name evidence="5" type="ORF">Baya_16804</name>
</gene>